<accession>A0A0M0GFY1</accession>
<evidence type="ECO:0000256" key="3">
    <source>
        <dbReference type="ARBA" id="ARBA00022840"/>
    </source>
</evidence>
<comment type="caution">
    <text evidence="5">The sequence shown here is derived from an EMBL/GenBank/DDBJ whole genome shotgun (WGS) entry which is preliminary data.</text>
</comment>
<dbReference type="GO" id="GO:0005524">
    <property type="term" value="F:ATP binding"/>
    <property type="evidence" value="ECO:0007669"/>
    <property type="project" value="UniProtKB-KW"/>
</dbReference>
<dbReference type="STRING" id="1459.AF332_17315"/>
<evidence type="ECO:0000313" key="6">
    <source>
        <dbReference type="Proteomes" id="UP000037109"/>
    </source>
</evidence>
<dbReference type="SUPFAM" id="SSF50891">
    <property type="entry name" value="Cyclophilin-like"/>
    <property type="match status" value="1"/>
</dbReference>
<dbReference type="Gene3D" id="2.40.100.10">
    <property type="entry name" value="Cyclophilin-like"/>
    <property type="match status" value="1"/>
</dbReference>
<sequence>MIKVLKPGLLSSIQDLGRTGFQKYGVIASGSMDPFSHRMANLLAGNGENDPALEITMMGPVLIFEEDTLISICGGDLSPSINGQPVRTWRSVFVKKGSELKFGGCQKGCRAYLAAAGGFSVPNVMNSKSTYLRAGIGGYKGRALKSGDLLETGKHSMLSSKMAEYLAQQGHDKIFAENDWRITSDLIPDTAGDPVIRITRGRQFDLFSQESQELLFKHSFEVTAQSDRMGYRLKGPSLPLSQHTEQISEAVNFGSIQVPPDGNPIVLLADRQTTGGYPKIGQIAAVDLPLLAQAKPGDALSFAEISNEKAQRLLINRELKLKELKQGITLKTRGGN</sequence>
<dbReference type="RefSeq" id="WP_053435769.1">
    <property type="nucleotide sequence ID" value="NZ_LGUF01000007.1"/>
</dbReference>
<evidence type="ECO:0000313" key="5">
    <source>
        <dbReference type="EMBL" id="KON88392.1"/>
    </source>
</evidence>
<dbReference type="Pfam" id="PF02626">
    <property type="entry name" value="CT_A_B"/>
    <property type="match status" value="1"/>
</dbReference>
<feature type="domain" description="Carboxyltransferase" evidence="4">
    <location>
        <begin position="23"/>
        <end position="320"/>
    </location>
</feature>
<keyword evidence="6" id="KW-1185">Reference proteome</keyword>
<organism evidence="5 6">
    <name type="scientific">Sporosarcina globispora</name>
    <name type="common">Bacillus globisporus</name>
    <dbReference type="NCBI Taxonomy" id="1459"/>
    <lineage>
        <taxon>Bacteria</taxon>
        <taxon>Bacillati</taxon>
        <taxon>Bacillota</taxon>
        <taxon>Bacilli</taxon>
        <taxon>Bacillales</taxon>
        <taxon>Caryophanaceae</taxon>
        <taxon>Sporosarcina</taxon>
    </lineage>
</organism>
<dbReference type="InterPro" id="IPR003778">
    <property type="entry name" value="CT_A_B"/>
</dbReference>
<dbReference type="GO" id="GO:0016787">
    <property type="term" value="F:hydrolase activity"/>
    <property type="evidence" value="ECO:0007669"/>
    <property type="project" value="UniProtKB-KW"/>
</dbReference>
<reference evidence="6" key="1">
    <citation type="submission" date="2015-07" db="EMBL/GenBank/DDBJ databases">
        <title>Fjat-10036 dsm4.</title>
        <authorList>
            <person name="Liu B."/>
            <person name="Wang J."/>
            <person name="Zhu Y."/>
            <person name="Liu G."/>
            <person name="Chen Q."/>
            <person name="Chen Z."/>
            <person name="Lan J."/>
            <person name="Che J."/>
            <person name="Ge C."/>
            <person name="Shi H."/>
            <person name="Pan Z."/>
            <person name="Liu X."/>
        </authorList>
    </citation>
    <scope>NUCLEOTIDE SEQUENCE [LARGE SCALE GENOMIC DNA]</scope>
    <source>
        <strain evidence="6">DSM 4</strain>
    </source>
</reference>
<dbReference type="PANTHER" id="PTHR43309:SF5">
    <property type="entry name" value="5-OXOPROLINASE SUBUNIT C"/>
    <property type="match status" value="1"/>
</dbReference>
<evidence type="ECO:0000259" key="4">
    <source>
        <dbReference type="SMART" id="SM00797"/>
    </source>
</evidence>
<protein>
    <submittedName>
        <fullName evidence="5">KipI antagonist</fullName>
    </submittedName>
</protein>
<dbReference type="InterPro" id="IPR052708">
    <property type="entry name" value="PxpC"/>
</dbReference>
<dbReference type="InterPro" id="IPR029000">
    <property type="entry name" value="Cyclophilin-like_dom_sf"/>
</dbReference>
<dbReference type="OrthoDB" id="9782422at2"/>
<dbReference type="NCBIfam" id="TIGR00724">
    <property type="entry name" value="urea_amlyse_rel"/>
    <property type="match status" value="1"/>
</dbReference>
<keyword evidence="2" id="KW-0378">Hydrolase</keyword>
<proteinExistence type="predicted"/>
<keyword evidence="3" id="KW-0067">ATP-binding</keyword>
<evidence type="ECO:0000256" key="1">
    <source>
        <dbReference type="ARBA" id="ARBA00022741"/>
    </source>
</evidence>
<dbReference type="PANTHER" id="PTHR43309">
    <property type="entry name" value="5-OXOPROLINASE SUBUNIT C"/>
    <property type="match status" value="1"/>
</dbReference>
<name>A0A0M0GFY1_SPOGL</name>
<evidence type="ECO:0000256" key="2">
    <source>
        <dbReference type="ARBA" id="ARBA00022801"/>
    </source>
</evidence>
<keyword evidence="1" id="KW-0547">Nucleotide-binding</keyword>
<dbReference type="AlphaFoldDB" id="A0A0M0GFY1"/>
<dbReference type="EMBL" id="LGUF01000007">
    <property type="protein sequence ID" value="KON88392.1"/>
    <property type="molecule type" value="Genomic_DNA"/>
</dbReference>
<gene>
    <name evidence="5" type="ORF">AF332_17315</name>
</gene>
<dbReference type="PATRIC" id="fig|1459.3.peg.3794"/>
<dbReference type="SMART" id="SM00797">
    <property type="entry name" value="AHS2"/>
    <property type="match status" value="1"/>
</dbReference>
<dbReference type="Proteomes" id="UP000037109">
    <property type="component" value="Unassembled WGS sequence"/>
</dbReference>